<keyword evidence="2" id="KW-1185">Reference proteome</keyword>
<dbReference type="Pfam" id="PF09579">
    <property type="entry name" value="Spore_YtfJ"/>
    <property type="match status" value="1"/>
</dbReference>
<dbReference type="Proteomes" id="UP000481872">
    <property type="component" value="Unassembled WGS sequence"/>
</dbReference>
<dbReference type="EMBL" id="JAAGPU010000001">
    <property type="protein sequence ID" value="NEU03606.1"/>
    <property type="molecule type" value="Genomic_DNA"/>
</dbReference>
<evidence type="ECO:0000313" key="2">
    <source>
        <dbReference type="Proteomes" id="UP000481872"/>
    </source>
</evidence>
<organism evidence="1 2">
    <name type="scientific">Clostridium senegalense</name>
    <dbReference type="NCBI Taxonomy" id="1465809"/>
    <lineage>
        <taxon>Bacteria</taxon>
        <taxon>Bacillati</taxon>
        <taxon>Bacillota</taxon>
        <taxon>Clostridia</taxon>
        <taxon>Eubacteriales</taxon>
        <taxon>Clostridiaceae</taxon>
        <taxon>Clostridium</taxon>
    </lineage>
</organism>
<dbReference type="InterPro" id="IPR014229">
    <property type="entry name" value="Spore_YtfJ"/>
</dbReference>
<dbReference type="PANTHER" id="PTHR39162:SF1">
    <property type="entry name" value="SPORULATION PROTEIN YTFJ"/>
    <property type="match status" value="1"/>
</dbReference>
<dbReference type="NCBIfam" id="TIGR02874">
    <property type="entry name" value="spore_ytfJ"/>
    <property type="match status" value="1"/>
</dbReference>
<dbReference type="AlphaFoldDB" id="A0A6M0GYE8"/>
<proteinExistence type="predicted"/>
<dbReference type="RefSeq" id="WP_061994807.1">
    <property type="nucleotide sequence ID" value="NZ_JAAGPU010000001.1"/>
</dbReference>
<dbReference type="PANTHER" id="PTHR39162">
    <property type="entry name" value="GLL3345 PROTEIN"/>
    <property type="match status" value="1"/>
</dbReference>
<gene>
    <name evidence="1" type="primary">ytfJ</name>
    <name evidence="1" type="ORF">G3M99_01790</name>
</gene>
<dbReference type="PIRSF" id="PIRSF021377">
    <property type="entry name" value="YtfJ"/>
    <property type="match status" value="1"/>
</dbReference>
<name>A0A6M0GYE8_9CLOT</name>
<reference evidence="1 2" key="1">
    <citation type="submission" date="2020-02" db="EMBL/GenBank/DDBJ databases">
        <title>Genome assembly of a novel Clostridium senegalense strain.</title>
        <authorList>
            <person name="Gupta T.B."/>
            <person name="Jauregui R."/>
            <person name="Maclean P."/>
            <person name="Nawarathana A."/>
            <person name="Brightwell G."/>
        </authorList>
    </citation>
    <scope>NUCLEOTIDE SEQUENCE [LARGE SCALE GENOMIC DNA]</scope>
    <source>
        <strain evidence="1 2">AGRFS4</strain>
    </source>
</reference>
<evidence type="ECO:0000313" key="1">
    <source>
        <dbReference type="EMBL" id="NEU03606.1"/>
    </source>
</evidence>
<sequence>MDNHPIENLMKATMENIKDMIDVDTIVGKPVTAYDGTVIIPISKVSFGFGSGGSEFESDKNKNSINNPFGGGSGAGISIKPVGFLVVKGDSVRLLSVDHNNSYDKLIDSIPQVFDMVKDLFKKDDDYKEDTKNNKKCCCDNDEFGTIDDLDI</sequence>
<comment type="caution">
    <text evidence="1">The sequence shown here is derived from an EMBL/GenBank/DDBJ whole genome shotgun (WGS) entry which is preliminary data.</text>
</comment>
<protein>
    <submittedName>
        <fullName evidence="1">Sporulation protein YtfJ</fullName>
    </submittedName>
</protein>
<accession>A0A6M0GYE8</accession>